<dbReference type="SUPFAM" id="SSF88723">
    <property type="entry name" value="PIN domain-like"/>
    <property type="match status" value="1"/>
</dbReference>
<dbReference type="InterPro" id="IPR002716">
    <property type="entry name" value="PIN_dom"/>
</dbReference>
<dbReference type="PANTHER" id="PTHR34610:SF3">
    <property type="entry name" value="SSL7007 PROTEIN"/>
    <property type="match status" value="1"/>
</dbReference>
<dbReference type="NCBIfam" id="TIGR00305">
    <property type="entry name" value="putative toxin-antitoxin system toxin component, PIN family"/>
    <property type="match status" value="1"/>
</dbReference>
<evidence type="ECO:0000259" key="1">
    <source>
        <dbReference type="Pfam" id="PF13470"/>
    </source>
</evidence>
<dbReference type="AlphaFoldDB" id="A0A8J6NUA6"/>
<dbReference type="InterPro" id="IPR002850">
    <property type="entry name" value="PIN_toxin-like"/>
</dbReference>
<gene>
    <name evidence="2" type="ORF">H8D96_11380</name>
</gene>
<feature type="domain" description="PIN" evidence="1">
    <location>
        <begin position="2"/>
        <end position="109"/>
    </location>
</feature>
<dbReference type="EMBL" id="JACNIG010000227">
    <property type="protein sequence ID" value="MBC8432508.1"/>
    <property type="molecule type" value="Genomic_DNA"/>
</dbReference>
<protein>
    <submittedName>
        <fullName evidence="2">Putative toxin-antitoxin system toxin component, PIN family</fullName>
    </submittedName>
</protein>
<dbReference type="PANTHER" id="PTHR34610">
    <property type="entry name" value="SSL7007 PROTEIN"/>
    <property type="match status" value="1"/>
</dbReference>
<dbReference type="Pfam" id="PF13470">
    <property type="entry name" value="PIN_3"/>
    <property type="match status" value="1"/>
</dbReference>
<reference evidence="2 3" key="1">
    <citation type="submission" date="2020-08" db="EMBL/GenBank/DDBJ databases">
        <title>Bridging the membrane lipid divide: bacteria of the FCB group superphylum have the potential to synthesize archaeal ether lipids.</title>
        <authorList>
            <person name="Villanueva L."/>
            <person name="Von Meijenfeldt F.A.B."/>
            <person name="Westbye A.B."/>
            <person name="Yadav S."/>
            <person name="Hopmans E.C."/>
            <person name="Dutilh B.E."/>
            <person name="Sinninghe Damste J.S."/>
        </authorList>
    </citation>
    <scope>NUCLEOTIDE SEQUENCE [LARGE SCALE GENOMIC DNA]</scope>
    <source>
        <strain evidence="2">NIOZ-UU17</strain>
    </source>
</reference>
<name>A0A8J6NUA6_9BACT</name>
<evidence type="ECO:0000313" key="3">
    <source>
        <dbReference type="Proteomes" id="UP000605201"/>
    </source>
</evidence>
<dbReference type="Proteomes" id="UP000605201">
    <property type="component" value="Unassembled WGS sequence"/>
</dbReference>
<organism evidence="2 3">
    <name type="scientific">Candidatus Desulfatibia vada</name>
    <dbReference type="NCBI Taxonomy" id="2841696"/>
    <lineage>
        <taxon>Bacteria</taxon>
        <taxon>Pseudomonadati</taxon>
        <taxon>Thermodesulfobacteriota</taxon>
        <taxon>Desulfobacteria</taxon>
        <taxon>Desulfobacterales</taxon>
        <taxon>Desulfobacterales incertae sedis</taxon>
        <taxon>Candidatus Desulfatibia</taxon>
    </lineage>
</organism>
<feature type="non-terminal residue" evidence="2">
    <location>
        <position position="120"/>
    </location>
</feature>
<dbReference type="InterPro" id="IPR029060">
    <property type="entry name" value="PIN-like_dom_sf"/>
</dbReference>
<comment type="caution">
    <text evidence="2">The sequence shown here is derived from an EMBL/GenBank/DDBJ whole genome shotgun (WGS) entry which is preliminary data.</text>
</comment>
<accession>A0A8J6NUA6</accession>
<evidence type="ECO:0000313" key="2">
    <source>
        <dbReference type="EMBL" id="MBC8432508.1"/>
    </source>
</evidence>
<sequence>MKILLDTNILVSGLLTPFGPSSEIVRMVSAGELILYIDARILSEYQEVLHRPKFKFNKDHISTLLDFIKLNGQFVSSLPLKNRLPDPDDEPFLEVAIAGKVRALITGNIVHYPPSSREGI</sequence>
<proteinExistence type="predicted"/>